<dbReference type="GO" id="GO:0016787">
    <property type="term" value="F:hydrolase activity"/>
    <property type="evidence" value="ECO:0007669"/>
    <property type="project" value="UniProtKB-KW"/>
</dbReference>
<dbReference type="SUPFAM" id="SSF52540">
    <property type="entry name" value="P-loop containing nucleoside triphosphate hydrolases"/>
    <property type="match status" value="1"/>
</dbReference>
<keyword evidence="23" id="KW-1185">Reference proteome</keyword>
<keyword evidence="15" id="KW-0234">DNA repair</keyword>
<evidence type="ECO:0000256" key="10">
    <source>
        <dbReference type="ARBA" id="ARBA00022801"/>
    </source>
</evidence>
<feature type="binding site" evidence="19">
    <location>
        <position position="381"/>
    </location>
    <ligand>
        <name>Zn(2+)</name>
        <dbReference type="ChEBI" id="CHEBI:29105"/>
    </ligand>
</feature>
<dbReference type="GO" id="GO:0051880">
    <property type="term" value="F:G-quadruplex DNA binding"/>
    <property type="evidence" value="ECO:0007669"/>
    <property type="project" value="TreeGrafter"/>
</dbReference>
<evidence type="ECO:0000313" key="23">
    <source>
        <dbReference type="Proteomes" id="UP000541444"/>
    </source>
</evidence>
<gene>
    <name evidence="22" type="ORF">GIB67_042228</name>
</gene>
<organism evidence="22 23">
    <name type="scientific">Kingdonia uniflora</name>
    <dbReference type="NCBI Taxonomy" id="39325"/>
    <lineage>
        <taxon>Eukaryota</taxon>
        <taxon>Viridiplantae</taxon>
        <taxon>Streptophyta</taxon>
        <taxon>Embryophyta</taxon>
        <taxon>Tracheophyta</taxon>
        <taxon>Spermatophyta</taxon>
        <taxon>Magnoliopsida</taxon>
        <taxon>Ranunculales</taxon>
        <taxon>Circaeasteraceae</taxon>
        <taxon>Kingdonia</taxon>
    </lineage>
</organism>
<comment type="caution">
    <text evidence="22">The sequence shown here is derived from an EMBL/GenBank/DDBJ whole genome shotgun (WGS) entry which is preliminary data.</text>
</comment>
<dbReference type="GO" id="GO:0006302">
    <property type="term" value="P:double-strand break repair"/>
    <property type="evidence" value="ECO:0007669"/>
    <property type="project" value="TreeGrafter"/>
</dbReference>
<dbReference type="GO" id="GO:0030870">
    <property type="term" value="C:Mre11 complex"/>
    <property type="evidence" value="ECO:0007669"/>
    <property type="project" value="TreeGrafter"/>
</dbReference>
<feature type="domain" description="Zinc-hook" evidence="21">
    <location>
        <begin position="334"/>
        <end position="433"/>
    </location>
</feature>
<name>A0A7J7LDW3_9MAGN</name>
<evidence type="ECO:0000256" key="11">
    <source>
        <dbReference type="ARBA" id="ARBA00022833"/>
    </source>
</evidence>
<feature type="coiled-coil region" evidence="20">
    <location>
        <begin position="267"/>
        <end position="308"/>
    </location>
</feature>
<dbReference type="AlphaFoldDB" id="A0A7J7LDW3"/>
<evidence type="ECO:0000256" key="7">
    <source>
        <dbReference type="ARBA" id="ARBA00022723"/>
    </source>
</evidence>
<dbReference type="OrthoDB" id="18797at2759"/>
<keyword evidence="8" id="KW-0547">Nucleotide-binding</keyword>
<keyword evidence="17" id="KW-0469">Meiosis</keyword>
<dbReference type="GO" id="GO:0007004">
    <property type="term" value="P:telomere maintenance via telomerase"/>
    <property type="evidence" value="ECO:0007669"/>
    <property type="project" value="TreeGrafter"/>
</dbReference>
<proteinExistence type="inferred from homology"/>
<evidence type="ECO:0000256" key="20">
    <source>
        <dbReference type="SAM" id="Coils"/>
    </source>
</evidence>
<accession>A0A7J7LDW3</accession>
<evidence type="ECO:0000256" key="14">
    <source>
        <dbReference type="ARBA" id="ARBA00023054"/>
    </source>
</evidence>
<evidence type="ECO:0000256" key="13">
    <source>
        <dbReference type="ARBA" id="ARBA00022842"/>
    </source>
</evidence>
<evidence type="ECO:0000256" key="8">
    <source>
        <dbReference type="ARBA" id="ARBA00022741"/>
    </source>
</evidence>
<dbReference type="GO" id="GO:0000794">
    <property type="term" value="C:condensed nuclear chromosome"/>
    <property type="evidence" value="ECO:0007669"/>
    <property type="project" value="TreeGrafter"/>
</dbReference>
<protein>
    <recommendedName>
        <fullName evidence="5">DNA repair protein RAD50</fullName>
    </recommendedName>
</protein>
<keyword evidence="10" id="KW-0378">Hydrolase</keyword>
<keyword evidence="12" id="KW-0067">ATP-binding</keyword>
<evidence type="ECO:0000256" key="3">
    <source>
        <dbReference type="ARBA" id="ARBA00004286"/>
    </source>
</evidence>
<dbReference type="GO" id="GO:0046872">
    <property type="term" value="F:metal ion binding"/>
    <property type="evidence" value="ECO:0007669"/>
    <property type="project" value="UniProtKB-UniRule"/>
</dbReference>
<evidence type="ECO:0000256" key="4">
    <source>
        <dbReference type="ARBA" id="ARBA00009439"/>
    </source>
</evidence>
<keyword evidence="14 20" id="KW-0175">Coiled coil</keyword>
<evidence type="ECO:0000256" key="12">
    <source>
        <dbReference type="ARBA" id="ARBA00022840"/>
    </source>
</evidence>
<evidence type="ECO:0000256" key="19">
    <source>
        <dbReference type="PROSITE-ProRule" id="PRU00471"/>
    </source>
</evidence>
<comment type="catalytic activity">
    <reaction evidence="18">
        <text>ATP + H2O = ADP + phosphate + H(+)</text>
        <dbReference type="Rhea" id="RHEA:13065"/>
        <dbReference type="ChEBI" id="CHEBI:15377"/>
        <dbReference type="ChEBI" id="CHEBI:15378"/>
        <dbReference type="ChEBI" id="CHEBI:30616"/>
        <dbReference type="ChEBI" id="CHEBI:43474"/>
        <dbReference type="ChEBI" id="CHEBI:456216"/>
    </reaction>
</comment>
<keyword evidence="16" id="KW-0539">Nucleus</keyword>
<evidence type="ECO:0000256" key="5">
    <source>
        <dbReference type="ARBA" id="ARBA00017893"/>
    </source>
</evidence>
<evidence type="ECO:0000256" key="15">
    <source>
        <dbReference type="ARBA" id="ARBA00023204"/>
    </source>
</evidence>
<dbReference type="Gene3D" id="3.40.50.300">
    <property type="entry name" value="P-loop containing nucleotide triphosphate hydrolases"/>
    <property type="match status" value="1"/>
</dbReference>
<evidence type="ECO:0000256" key="16">
    <source>
        <dbReference type="ARBA" id="ARBA00023242"/>
    </source>
</evidence>
<dbReference type="Proteomes" id="UP000541444">
    <property type="component" value="Unassembled WGS sequence"/>
</dbReference>
<comment type="similarity">
    <text evidence="4">Belongs to the SMC family. RAD50 subfamily.</text>
</comment>
<dbReference type="InterPro" id="IPR027417">
    <property type="entry name" value="P-loop_NTPase"/>
</dbReference>
<dbReference type="GO" id="GO:0070192">
    <property type="term" value="P:chromosome organization involved in meiotic cell cycle"/>
    <property type="evidence" value="ECO:0007669"/>
    <property type="project" value="TreeGrafter"/>
</dbReference>
<reference evidence="22 23" key="1">
    <citation type="journal article" date="2020" name="IScience">
        <title>Genome Sequencing of the Endangered Kingdonia uniflora (Circaeasteraceae, Ranunculales) Reveals Potential Mechanisms of Evolutionary Specialization.</title>
        <authorList>
            <person name="Sun Y."/>
            <person name="Deng T."/>
            <person name="Zhang A."/>
            <person name="Moore M.J."/>
            <person name="Landis J.B."/>
            <person name="Lin N."/>
            <person name="Zhang H."/>
            <person name="Zhang X."/>
            <person name="Huang J."/>
            <person name="Zhang X."/>
            <person name="Sun H."/>
            <person name="Wang H."/>
        </authorList>
    </citation>
    <scope>NUCLEOTIDE SEQUENCE [LARGE SCALE GENOMIC DNA]</scope>
    <source>
        <strain evidence="22">TB1705</strain>
        <tissue evidence="22">Leaf</tissue>
    </source>
</reference>
<dbReference type="EMBL" id="JACGCM010002347">
    <property type="protein sequence ID" value="KAF6140815.1"/>
    <property type="molecule type" value="Genomic_DNA"/>
</dbReference>
<dbReference type="PROSITE" id="PS51131">
    <property type="entry name" value="ZN_HOOK"/>
    <property type="match status" value="1"/>
</dbReference>
<dbReference type="PANTHER" id="PTHR18867:SF12">
    <property type="entry name" value="DNA REPAIR PROTEIN RAD50"/>
    <property type="match status" value="1"/>
</dbReference>
<dbReference type="GO" id="GO:0043047">
    <property type="term" value="F:single-stranded telomeric DNA binding"/>
    <property type="evidence" value="ECO:0007669"/>
    <property type="project" value="TreeGrafter"/>
</dbReference>
<keyword evidence="13" id="KW-0460">Magnesium</keyword>
<evidence type="ECO:0000256" key="2">
    <source>
        <dbReference type="ARBA" id="ARBA00004123"/>
    </source>
</evidence>
<comment type="subcellular location">
    <subcellularLocation>
        <location evidence="3">Chromosome</location>
    </subcellularLocation>
    <subcellularLocation>
        <location evidence="2">Nucleus</location>
    </subcellularLocation>
</comment>
<feature type="coiled-coil region" evidence="20">
    <location>
        <begin position="118"/>
        <end position="151"/>
    </location>
</feature>
<dbReference type="Pfam" id="PF04423">
    <property type="entry name" value="Rad50_zn_hook"/>
    <property type="match status" value="1"/>
</dbReference>
<evidence type="ECO:0000256" key="17">
    <source>
        <dbReference type="ARBA" id="ARBA00023254"/>
    </source>
</evidence>
<keyword evidence="7 19" id="KW-0479">Metal-binding</keyword>
<evidence type="ECO:0000256" key="1">
    <source>
        <dbReference type="ARBA" id="ARBA00001947"/>
    </source>
</evidence>
<sequence>MEMDDIGEIKKSKIDVIGNSNLEIGKLQQAADEHMSLRHDRDCTIQNVFLKHNLGCLPPTPFSNEVTFNLMNRVKTRLTDLENDLKDKKKSNATELQSIWDSYVAANQRYSDLEGQKHAEAKRKADVLRCMKEKEKERDMAELQLSNFNLSHIDEKEKTLHMEIERKTRQMAEKQFEENIQKKKIELFSLTQKYNALSREKDVMTSDSEYRVKLDLKKGEIDSRRKHHKKMQVVRYLFLLLVYLLDEYREKIRSVLKGRFPIEKDLKREIDQALGALKKEYDDLTSKSVEAEKEMKVAQVKIQDVKNTLLKFQKDMDARKRFIESKLQYFAHQPLNIESFPEVLHETLEKRDVQKSKYNIADGMRQMFDPFERVARAHHVCPCCERPFSPAEEDEFVKKQRVKSSSSAEHMKLLAVESSNAESHFQQLDKLRMAYEEYLKLGNETIPLAEKNIIAFTEDLDQKSQAHDDVLGVLAQIKIEKELAEETVKPVESADRLLHEMGDLQDEVDDLESRLDVRGQGVKTLEELQSHLNTLHSMKDNLTNDVQKLYEEQSDMNDDLKNIQLRWQTSREDKSDASKIIDKVKKAEDDLNNLAVEADQLDFNEKHLVEGLGTLHKEKEKFLCHHRELTIILGKQLEEQDEFKREYQKKVETLEENTLKIKEYNDSKKGEKLKESQEKQSLYKSQLQNCESREQEISAELNKSKELKLTQDQLKRNIDDNLNYRKTKAEVDELMRDIESLEDRILKVGEVSTFEADLRKLVQERERFRSELDRCHGTLSVYQSNISKHKIDLKQTQYNDIDKRYFNQLIQLKTTEMANKDLDRYYNALDKALQRFHTMKMEEINTIIRELWQQTYRGQDIDCISIRSDSEGAGTRSYSYRVLMQTGDAELEMRGRCSAGQKVLASLIIRLALAETFCLNCGILALDEPTTNLDGPNAESLAAALLRIMEDRKGQENFQLIVITHDERFAQLIGQRQHAERYYRVTKDEHIALSKLKRYSTDNAKWSIYQRHQGSLIRSHDWHKLFVVHVTDVFK</sequence>
<dbReference type="GO" id="GO:0003691">
    <property type="term" value="F:double-stranded telomeric DNA binding"/>
    <property type="evidence" value="ECO:0007669"/>
    <property type="project" value="TreeGrafter"/>
</dbReference>
<dbReference type="FunFam" id="3.40.50.300:FF:000593">
    <property type="entry name" value="DNA repair protein RAD50"/>
    <property type="match status" value="1"/>
</dbReference>
<dbReference type="Gene3D" id="1.20.1170.10">
    <property type="match status" value="1"/>
</dbReference>
<evidence type="ECO:0000256" key="6">
    <source>
        <dbReference type="ARBA" id="ARBA00022454"/>
    </source>
</evidence>
<feature type="binding site" evidence="19">
    <location>
        <position position="384"/>
    </location>
    <ligand>
        <name>Zn(2+)</name>
        <dbReference type="ChEBI" id="CHEBI:29105"/>
    </ligand>
</feature>
<dbReference type="Pfam" id="PF13558">
    <property type="entry name" value="SbcC_Walker_B"/>
    <property type="match status" value="1"/>
</dbReference>
<keyword evidence="11 19" id="KW-0862">Zinc</keyword>
<feature type="coiled-coil region" evidence="20">
    <location>
        <begin position="637"/>
        <end position="771"/>
    </location>
</feature>
<feature type="coiled-coil region" evidence="20">
    <location>
        <begin position="494"/>
        <end position="604"/>
    </location>
</feature>
<evidence type="ECO:0000313" key="22">
    <source>
        <dbReference type="EMBL" id="KAF6140815.1"/>
    </source>
</evidence>
<comment type="cofactor">
    <cofactor evidence="1">
        <name>Zn(2+)</name>
        <dbReference type="ChEBI" id="CHEBI:29105"/>
    </cofactor>
</comment>
<keyword evidence="6" id="KW-0158">Chromosome</keyword>
<evidence type="ECO:0000256" key="18">
    <source>
        <dbReference type="ARBA" id="ARBA00049360"/>
    </source>
</evidence>
<dbReference type="PANTHER" id="PTHR18867">
    <property type="entry name" value="RAD50"/>
    <property type="match status" value="1"/>
</dbReference>
<evidence type="ECO:0000259" key="21">
    <source>
        <dbReference type="PROSITE" id="PS51131"/>
    </source>
</evidence>
<dbReference type="InterPro" id="IPR013134">
    <property type="entry name" value="Zn_hook_RAD50"/>
</dbReference>
<evidence type="ECO:0000256" key="9">
    <source>
        <dbReference type="ARBA" id="ARBA00022763"/>
    </source>
</evidence>
<dbReference type="GO" id="GO:0000722">
    <property type="term" value="P:telomere maintenance via recombination"/>
    <property type="evidence" value="ECO:0007669"/>
    <property type="project" value="TreeGrafter"/>
</dbReference>
<dbReference type="GO" id="GO:0005524">
    <property type="term" value="F:ATP binding"/>
    <property type="evidence" value="ECO:0007669"/>
    <property type="project" value="UniProtKB-KW"/>
</dbReference>
<keyword evidence="9" id="KW-0227">DNA damage</keyword>